<comment type="caution">
    <text evidence="1">The sequence shown here is derived from an EMBL/GenBank/DDBJ whole genome shotgun (WGS) entry which is preliminary data.</text>
</comment>
<dbReference type="GO" id="GO:0008168">
    <property type="term" value="F:methyltransferase activity"/>
    <property type="evidence" value="ECO:0007669"/>
    <property type="project" value="UniProtKB-KW"/>
</dbReference>
<proteinExistence type="predicted"/>
<keyword evidence="1" id="KW-0808">Transferase</keyword>
<dbReference type="EMBL" id="JACJSG010000055">
    <property type="protein sequence ID" value="MBD2504616.1"/>
    <property type="molecule type" value="Genomic_DNA"/>
</dbReference>
<evidence type="ECO:0000313" key="1">
    <source>
        <dbReference type="EMBL" id="MBD2504616.1"/>
    </source>
</evidence>
<gene>
    <name evidence="1" type="ORF">H6G83_29080</name>
</gene>
<name>A0ABR8DCC2_9NOST</name>
<keyword evidence="2" id="KW-1185">Reference proteome</keyword>
<dbReference type="GO" id="GO:0032259">
    <property type="term" value="P:methylation"/>
    <property type="evidence" value="ECO:0007669"/>
    <property type="project" value="UniProtKB-KW"/>
</dbReference>
<dbReference type="SUPFAM" id="SSF53335">
    <property type="entry name" value="S-adenosyl-L-methionine-dependent methyltransferases"/>
    <property type="match status" value="1"/>
</dbReference>
<evidence type="ECO:0000313" key="2">
    <source>
        <dbReference type="Proteomes" id="UP000661112"/>
    </source>
</evidence>
<dbReference type="Gene3D" id="3.40.50.150">
    <property type="entry name" value="Vaccinia Virus protein VP39"/>
    <property type="match status" value="1"/>
</dbReference>
<dbReference type="RefSeq" id="WP_190478586.1">
    <property type="nucleotide sequence ID" value="NZ_JACJSG010000055.1"/>
</dbReference>
<accession>A0ABR8DCC2</accession>
<keyword evidence="1" id="KW-0489">Methyltransferase</keyword>
<reference evidence="1 2" key="1">
    <citation type="journal article" date="2020" name="ISME J.">
        <title>Comparative genomics reveals insights into cyanobacterial evolution and habitat adaptation.</title>
        <authorList>
            <person name="Chen M.Y."/>
            <person name="Teng W.K."/>
            <person name="Zhao L."/>
            <person name="Hu C.X."/>
            <person name="Zhou Y.K."/>
            <person name="Han B.P."/>
            <person name="Song L.R."/>
            <person name="Shu W.S."/>
        </authorList>
    </citation>
    <scope>NUCLEOTIDE SEQUENCE [LARGE SCALE GENOMIC DNA]</scope>
    <source>
        <strain evidence="1 2">FACHB-119</strain>
    </source>
</reference>
<dbReference type="Proteomes" id="UP000661112">
    <property type="component" value="Unassembled WGS sequence"/>
</dbReference>
<dbReference type="InterPro" id="IPR029063">
    <property type="entry name" value="SAM-dependent_MTases_sf"/>
</dbReference>
<organism evidence="1 2">
    <name type="scientific">Anabaena azotica FACHB-119</name>
    <dbReference type="NCBI Taxonomy" id="947527"/>
    <lineage>
        <taxon>Bacteria</taxon>
        <taxon>Bacillati</taxon>
        <taxon>Cyanobacteriota</taxon>
        <taxon>Cyanophyceae</taxon>
        <taxon>Nostocales</taxon>
        <taxon>Nostocaceae</taxon>
        <taxon>Anabaena</taxon>
        <taxon>Anabaena azotica</taxon>
    </lineage>
</organism>
<dbReference type="Pfam" id="PF05711">
    <property type="entry name" value="TylF"/>
    <property type="match status" value="1"/>
</dbReference>
<protein>
    <submittedName>
        <fullName evidence="1">Class I SAM-dependent methyltransferase</fullName>
    </submittedName>
</protein>
<sequence>MVKTVSLANKIRNKLQNLVNNFPKIVWKVKILLNLPIPKIVNLVSTNNLTYLSKNALNDLFECVTEIEKKGLNGILIEAGCALGGSAIVIATAKSKWRPLFVYDVFDLIPPPTQKDGTDVQKRYEVIKSGQSQGLGNDIYYGYQKNLLDKVIDNFRTYNLPVEENNIHLVKGLFEDVLLVEQPVALAHIDGDWYSSVMTCLQQIEPHLIAGGVLIIDDYDHWSGCRQAVDEYFADKQDKYMFVRKSRLHIVRN</sequence>
<dbReference type="InterPro" id="IPR008884">
    <property type="entry name" value="TylF_MeTrfase"/>
</dbReference>
<dbReference type="PANTHER" id="PTHR40036:SF1">
    <property type="entry name" value="MACROCIN O-METHYLTRANSFERASE"/>
    <property type="match status" value="1"/>
</dbReference>
<dbReference type="PANTHER" id="PTHR40036">
    <property type="entry name" value="MACROCIN O-METHYLTRANSFERASE"/>
    <property type="match status" value="1"/>
</dbReference>